<evidence type="ECO:0000313" key="2">
    <source>
        <dbReference type="Proteomes" id="UP000494206"/>
    </source>
</evidence>
<protein>
    <submittedName>
        <fullName evidence="1">Uncharacterized protein</fullName>
    </submittedName>
</protein>
<reference evidence="1 2" key="1">
    <citation type="submission" date="2020-04" db="EMBL/GenBank/DDBJ databases">
        <authorList>
            <person name="Laetsch R D."/>
            <person name="Stevens L."/>
            <person name="Kumar S."/>
            <person name="Blaxter L. M."/>
        </authorList>
    </citation>
    <scope>NUCLEOTIDE SEQUENCE [LARGE SCALE GENOMIC DNA]</scope>
</reference>
<dbReference type="Proteomes" id="UP000494206">
    <property type="component" value="Unassembled WGS sequence"/>
</dbReference>
<proteinExistence type="predicted"/>
<sequence length="92" mass="10450">MWDVDYRSGHEYFDQLGFNSFSKPIKVNWKTTKTSPAIEKVASPIFYLPAIAIRSDKTAMVVQWMRSTRFGWFSGCEVGLTLTGVDDLIHAS</sequence>
<keyword evidence="2" id="KW-1185">Reference proteome</keyword>
<dbReference type="EMBL" id="CADEPM010000008">
    <property type="protein sequence ID" value="CAB3409236.1"/>
    <property type="molecule type" value="Genomic_DNA"/>
</dbReference>
<name>A0A8S1F671_9PELO</name>
<gene>
    <name evidence="1" type="ORF">CBOVIS_LOCUS10915</name>
</gene>
<organism evidence="1 2">
    <name type="scientific">Caenorhabditis bovis</name>
    <dbReference type="NCBI Taxonomy" id="2654633"/>
    <lineage>
        <taxon>Eukaryota</taxon>
        <taxon>Metazoa</taxon>
        <taxon>Ecdysozoa</taxon>
        <taxon>Nematoda</taxon>
        <taxon>Chromadorea</taxon>
        <taxon>Rhabditida</taxon>
        <taxon>Rhabditina</taxon>
        <taxon>Rhabditomorpha</taxon>
        <taxon>Rhabditoidea</taxon>
        <taxon>Rhabditidae</taxon>
        <taxon>Peloderinae</taxon>
        <taxon>Caenorhabditis</taxon>
    </lineage>
</organism>
<evidence type="ECO:0000313" key="1">
    <source>
        <dbReference type="EMBL" id="CAB3409236.1"/>
    </source>
</evidence>
<accession>A0A8S1F671</accession>
<dbReference type="AlphaFoldDB" id="A0A8S1F671"/>
<comment type="caution">
    <text evidence="1">The sequence shown here is derived from an EMBL/GenBank/DDBJ whole genome shotgun (WGS) entry which is preliminary data.</text>
</comment>